<comment type="caution">
    <text evidence="10">The sequence shown here is derived from an EMBL/GenBank/DDBJ whole genome shotgun (WGS) entry which is preliminary data.</text>
</comment>
<keyword evidence="4 9" id="KW-0812">Transmembrane</keyword>
<evidence type="ECO:0000256" key="7">
    <source>
        <dbReference type="ARBA" id="ARBA00024033"/>
    </source>
</evidence>
<dbReference type="RefSeq" id="WP_380668594.1">
    <property type="nucleotide sequence ID" value="NZ_JBHTCJ010000006.1"/>
</dbReference>
<evidence type="ECO:0000256" key="1">
    <source>
        <dbReference type="ARBA" id="ARBA00004651"/>
    </source>
</evidence>
<keyword evidence="11" id="KW-1185">Reference proteome</keyword>
<reference evidence="11" key="1">
    <citation type="journal article" date="2019" name="Int. J. Syst. Evol. Microbiol.">
        <title>The Global Catalogue of Microorganisms (GCM) 10K type strain sequencing project: providing services to taxonomists for standard genome sequencing and annotation.</title>
        <authorList>
            <consortium name="The Broad Institute Genomics Platform"/>
            <consortium name="The Broad Institute Genome Sequencing Center for Infectious Disease"/>
            <person name="Wu L."/>
            <person name="Ma J."/>
        </authorList>
    </citation>
    <scope>NUCLEOTIDE SEQUENCE [LARGE SCALE GENOMIC DNA]</scope>
    <source>
        <strain evidence="11">WLHS5</strain>
    </source>
</reference>
<dbReference type="InterPro" id="IPR018584">
    <property type="entry name" value="GT87"/>
</dbReference>
<evidence type="ECO:0000313" key="11">
    <source>
        <dbReference type="Proteomes" id="UP001596504"/>
    </source>
</evidence>
<evidence type="ECO:0000256" key="8">
    <source>
        <dbReference type="SAM" id="MobiDB-lite"/>
    </source>
</evidence>
<evidence type="ECO:0000256" key="2">
    <source>
        <dbReference type="ARBA" id="ARBA00022475"/>
    </source>
</evidence>
<keyword evidence="6 9" id="KW-0472">Membrane</keyword>
<organism evidence="10 11">
    <name type="scientific">Saccharopolyspora griseoalba</name>
    <dbReference type="NCBI Taxonomy" id="1431848"/>
    <lineage>
        <taxon>Bacteria</taxon>
        <taxon>Bacillati</taxon>
        <taxon>Actinomycetota</taxon>
        <taxon>Actinomycetes</taxon>
        <taxon>Pseudonocardiales</taxon>
        <taxon>Pseudonocardiaceae</taxon>
        <taxon>Saccharopolyspora</taxon>
    </lineage>
</organism>
<evidence type="ECO:0000256" key="5">
    <source>
        <dbReference type="ARBA" id="ARBA00022989"/>
    </source>
</evidence>
<proteinExistence type="inferred from homology"/>
<evidence type="ECO:0000256" key="6">
    <source>
        <dbReference type="ARBA" id="ARBA00023136"/>
    </source>
</evidence>
<keyword evidence="5 9" id="KW-1133">Transmembrane helix</keyword>
<feature type="transmembrane region" description="Helical" evidence="9">
    <location>
        <begin position="427"/>
        <end position="446"/>
    </location>
</feature>
<evidence type="ECO:0000256" key="3">
    <source>
        <dbReference type="ARBA" id="ARBA00022679"/>
    </source>
</evidence>
<keyword evidence="2" id="KW-1003">Cell membrane</keyword>
<feature type="transmembrane region" description="Helical" evidence="9">
    <location>
        <begin position="359"/>
        <end position="382"/>
    </location>
</feature>
<dbReference type="InterPro" id="IPR016570">
    <property type="entry name" value="UCP010361"/>
</dbReference>
<sequence length="543" mass="59407">MSTDPAPDSEPAARQVSSATVDRDSLGPADRIAPTWTESTARQLSRVIGGPLGRHAQIGRQWFFTPMRVVLLLAVLMLAAAWLFKAPCQTTYDTEAGKQLDWRNDKQYTAMCYTDIIPRYGMGDLAPDNAFPYETSWVENRGTPQEQVRYMEYPVLTGLFQWINARAADGWATLAGFGLLPAGVRTVLYFNISALWLAGAWLLTIWAVVTLCRRRVWDAAIAALSPLVFAHAFTNFDALATALSAVGLLAWSRRRPVLAGLLIGLGGATKLYPLLFLGPLLVLSWRAGKLPEGARAVLGAAVGWLAVNLPIWLAFPVGWGEFFRLNSTRPADPDSIYNVLMHFTGWSGLAPAEGAAPTLLNAISLLLFLIACAAIGWLALAAPTRPRLAQLCFLVVAAFLLTNKVWSPQYSLWLVPLAVLAVPRWRLLVVWMLVDAAIWAPRMYFYLGTANKGLPEGWFLGAVLIRDLVVLVVCAVIVHEVLHPERDKVRAALAARSDRPAGAVDDPCGGFLDGARDHFVLPWVARSAQPALETRPTPLASKR</sequence>
<feature type="transmembrane region" description="Helical" evidence="9">
    <location>
        <begin position="388"/>
        <end position="406"/>
    </location>
</feature>
<feature type="region of interest" description="Disordered" evidence="8">
    <location>
        <begin position="1"/>
        <end position="32"/>
    </location>
</feature>
<evidence type="ECO:0000256" key="9">
    <source>
        <dbReference type="SAM" id="Phobius"/>
    </source>
</evidence>
<evidence type="ECO:0000313" key="10">
    <source>
        <dbReference type="EMBL" id="MFC7342580.1"/>
    </source>
</evidence>
<accession>A0ABW2LLV3</accession>
<comment type="subcellular location">
    <subcellularLocation>
        <location evidence="1">Cell membrane</location>
        <topology evidence="1">Multi-pass membrane protein</topology>
    </subcellularLocation>
</comment>
<evidence type="ECO:0000256" key="4">
    <source>
        <dbReference type="ARBA" id="ARBA00022692"/>
    </source>
</evidence>
<feature type="transmembrane region" description="Helical" evidence="9">
    <location>
        <begin position="62"/>
        <end position="84"/>
    </location>
</feature>
<feature type="transmembrane region" description="Helical" evidence="9">
    <location>
        <begin position="296"/>
        <end position="315"/>
    </location>
</feature>
<comment type="similarity">
    <text evidence="7">Belongs to the glycosyltransferase 87 family.</text>
</comment>
<dbReference type="Proteomes" id="UP001596504">
    <property type="component" value="Unassembled WGS sequence"/>
</dbReference>
<protein>
    <submittedName>
        <fullName evidence="10">Glycosyltransferase family 87 protein</fullName>
    </submittedName>
</protein>
<dbReference type="Pfam" id="PF09594">
    <property type="entry name" value="GT87"/>
    <property type="match status" value="1"/>
</dbReference>
<feature type="transmembrane region" description="Helical" evidence="9">
    <location>
        <begin position="335"/>
        <end position="352"/>
    </location>
</feature>
<gene>
    <name evidence="10" type="ORF">ACFQRI_14340</name>
</gene>
<name>A0ABW2LLV3_9PSEU</name>
<keyword evidence="3" id="KW-0808">Transferase</keyword>
<feature type="transmembrane region" description="Helical" evidence="9">
    <location>
        <begin position="187"/>
        <end position="209"/>
    </location>
</feature>
<dbReference type="PIRSF" id="PIRSF010361">
    <property type="entry name" value="UCP010361"/>
    <property type="match status" value="1"/>
</dbReference>
<feature type="transmembrane region" description="Helical" evidence="9">
    <location>
        <begin position="257"/>
        <end position="284"/>
    </location>
</feature>
<feature type="transmembrane region" description="Helical" evidence="9">
    <location>
        <begin position="221"/>
        <end position="251"/>
    </location>
</feature>
<dbReference type="EMBL" id="JBHTCJ010000006">
    <property type="protein sequence ID" value="MFC7342580.1"/>
    <property type="molecule type" value="Genomic_DNA"/>
</dbReference>
<feature type="transmembrane region" description="Helical" evidence="9">
    <location>
        <begin position="458"/>
        <end position="478"/>
    </location>
</feature>